<evidence type="ECO:0000256" key="1">
    <source>
        <dbReference type="SAM" id="MobiDB-lite"/>
    </source>
</evidence>
<evidence type="ECO:0000313" key="3">
    <source>
        <dbReference type="Proteomes" id="UP000005237"/>
    </source>
</evidence>
<feature type="compositionally biased region" description="Basic and acidic residues" evidence="1">
    <location>
        <begin position="1"/>
        <end position="11"/>
    </location>
</feature>
<proteinExistence type="predicted"/>
<dbReference type="AlphaFoldDB" id="A0A8R1ILB0"/>
<dbReference type="Proteomes" id="UP000005237">
    <property type="component" value="Unassembled WGS sequence"/>
</dbReference>
<feature type="region of interest" description="Disordered" evidence="1">
    <location>
        <begin position="1"/>
        <end position="44"/>
    </location>
</feature>
<keyword evidence="3" id="KW-1185">Reference proteome</keyword>
<sequence length="156" mass="18050">SSVPRFERRLTSEAPSTSGGVKRRANDEQDTPAPKRESVRNKNKREKDIYTAYPYVSEETEVAIFEASNGNPQVYGRELGRVLFADTIKNYFKDQDADKRQWIHEILDFRYPSKSQLEGKQKWKNVTAAINRNMTSAVVSRRFISKRQVKFGPFPC</sequence>
<accession>A0A8R1ILB0</accession>
<protein>
    <submittedName>
        <fullName evidence="2">Uncharacterized protein</fullName>
    </submittedName>
</protein>
<feature type="compositionally biased region" description="Basic and acidic residues" evidence="1">
    <location>
        <begin position="33"/>
        <end position="44"/>
    </location>
</feature>
<organism evidence="2 3">
    <name type="scientific">Caenorhabditis japonica</name>
    <dbReference type="NCBI Taxonomy" id="281687"/>
    <lineage>
        <taxon>Eukaryota</taxon>
        <taxon>Metazoa</taxon>
        <taxon>Ecdysozoa</taxon>
        <taxon>Nematoda</taxon>
        <taxon>Chromadorea</taxon>
        <taxon>Rhabditida</taxon>
        <taxon>Rhabditina</taxon>
        <taxon>Rhabditomorpha</taxon>
        <taxon>Rhabditoidea</taxon>
        <taxon>Rhabditidae</taxon>
        <taxon>Peloderinae</taxon>
        <taxon>Caenorhabditis</taxon>
    </lineage>
</organism>
<evidence type="ECO:0000313" key="2">
    <source>
        <dbReference type="EnsemblMetazoa" id="CJA38600b.1"/>
    </source>
</evidence>
<dbReference type="EnsemblMetazoa" id="CJA38600b.1">
    <property type="protein sequence ID" value="CJA38600b.1"/>
    <property type="gene ID" value="WBGene00214447"/>
</dbReference>
<reference evidence="3" key="1">
    <citation type="submission" date="2010-08" db="EMBL/GenBank/DDBJ databases">
        <authorList>
            <consortium name="Caenorhabditis japonica Sequencing Consortium"/>
            <person name="Wilson R.K."/>
        </authorList>
    </citation>
    <scope>NUCLEOTIDE SEQUENCE [LARGE SCALE GENOMIC DNA]</scope>
    <source>
        <strain evidence="3">DF5081</strain>
    </source>
</reference>
<reference evidence="2" key="2">
    <citation type="submission" date="2022-06" db="UniProtKB">
        <authorList>
            <consortium name="EnsemblMetazoa"/>
        </authorList>
    </citation>
    <scope>IDENTIFICATION</scope>
    <source>
        <strain evidence="2">DF5081</strain>
    </source>
</reference>
<name>A0A8R1ILB0_CAEJA</name>